<sequence length="431" mass="48718">MANTGAENTTDTANIDVTSAAPAPVALPYVRPFPDASNIEIFANENFKRWQERIFSLFDVHGVAHAMLHPQPSADADNRIVESWQYANKLCRHTILQTISNELFDMYCSYKEAKAIWEALIKKFTAEDATKQKFVVGKFYQWHMRDDKEMNIQINEFQKLLENLKAEGMSLPEKFVAGVLIEKLSDSWSDYKNNLKHKQKNFTIEEIVTHILIEDSNRKESAKARMTALKANFVQTSNNNRKRYENKFQGHHASQCKYRARNDKEKTNTPKANLAEGSDIIAVVISQVNIVIHAKEWVIDSGATRHICANREAFSSYTHVEDDREEVYLGDSSTTKVLGKGNVLLKLTSRKTLALLNVLHFPTMRANLISVSLLGRAGVKVSFESDKIIMTKNNVFVGKGYCNQGLFVLNISDVINGNVSNSAYMVESISL</sequence>
<keyword evidence="2" id="KW-1185">Reference proteome</keyword>
<evidence type="ECO:0000259" key="1">
    <source>
        <dbReference type="Pfam" id="PF22936"/>
    </source>
</evidence>
<name>A0A1U7XBV3_NICSY</name>
<dbReference type="InterPro" id="IPR054722">
    <property type="entry name" value="PolX-like_BBD"/>
</dbReference>
<organism evidence="2 3">
    <name type="scientific">Nicotiana sylvestris</name>
    <name type="common">Wood tobacco</name>
    <name type="synonym">South American tobacco</name>
    <dbReference type="NCBI Taxonomy" id="4096"/>
    <lineage>
        <taxon>Eukaryota</taxon>
        <taxon>Viridiplantae</taxon>
        <taxon>Streptophyta</taxon>
        <taxon>Embryophyta</taxon>
        <taxon>Tracheophyta</taxon>
        <taxon>Spermatophyta</taxon>
        <taxon>Magnoliopsida</taxon>
        <taxon>eudicotyledons</taxon>
        <taxon>Gunneridae</taxon>
        <taxon>Pentapetalae</taxon>
        <taxon>asterids</taxon>
        <taxon>lamiids</taxon>
        <taxon>Solanales</taxon>
        <taxon>Solanaceae</taxon>
        <taxon>Nicotianoideae</taxon>
        <taxon>Nicotianeae</taxon>
        <taxon>Nicotiana</taxon>
    </lineage>
</organism>
<dbReference type="eggNOG" id="KOG0017">
    <property type="taxonomic scope" value="Eukaryota"/>
</dbReference>
<dbReference type="Pfam" id="PF22936">
    <property type="entry name" value="Pol_BBD"/>
    <property type="match status" value="1"/>
</dbReference>
<dbReference type="Pfam" id="PF14223">
    <property type="entry name" value="Retrotran_gag_2"/>
    <property type="match status" value="1"/>
</dbReference>
<protein>
    <submittedName>
        <fullName evidence="3">Uncharacterized protein LOC104232844</fullName>
    </submittedName>
</protein>
<evidence type="ECO:0000313" key="3">
    <source>
        <dbReference type="RefSeq" id="XP_009784424.1"/>
    </source>
</evidence>
<dbReference type="RefSeq" id="XP_009784424.1">
    <property type="nucleotide sequence ID" value="XM_009786122.1"/>
</dbReference>
<accession>A0A1U7XBV3</accession>
<dbReference type="Proteomes" id="UP000189701">
    <property type="component" value="Unplaced"/>
</dbReference>
<dbReference type="PANTHER" id="PTHR47592:SF22">
    <property type="entry name" value="MYB_SANT-LIKE DOMAIN-CONTAINING PROTEIN"/>
    <property type="match status" value="1"/>
</dbReference>
<proteinExistence type="predicted"/>
<gene>
    <name evidence="3" type="primary">LOC104232844</name>
</gene>
<reference evidence="3" key="2">
    <citation type="submission" date="2025-08" db="UniProtKB">
        <authorList>
            <consortium name="RefSeq"/>
        </authorList>
    </citation>
    <scope>IDENTIFICATION</scope>
    <source>
        <tissue evidence="3">Leaf</tissue>
    </source>
</reference>
<dbReference type="AlphaFoldDB" id="A0A1U7XBV3"/>
<reference evidence="2" key="1">
    <citation type="journal article" date="2013" name="Genome Biol.">
        <title>Reference genomes and transcriptomes of Nicotiana sylvestris and Nicotiana tomentosiformis.</title>
        <authorList>
            <person name="Sierro N."/>
            <person name="Battey J.N."/>
            <person name="Ouadi S."/>
            <person name="Bovet L."/>
            <person name="Goepfert S."/>
            <person name="Bakaher N."/>
            <person name="Peitsch M.C."/>
            <person name="Ivanov N.V."/>
        </authorList>
    </citation>
    <scope>NUCLEOTIDE SEQUENCE [LARGE SCALE GENOMIC DNA]</scope>
</reference>
<dbReference type="PANTHER" id="PTHR47592">
    <property type="entry name" value="PBF68 PROTEIN"/>
    <property type="match status" value="1"/>
</dbReference>
<evidence type="ECO:0000313" key="2">
    <source>
        <dbReference type="Proteomes" id="UP000189701"/>
    </source>
</evidence>
<feature type="domain" description="Retrovirus-related Pol polyprotein from transposon TNT 1-94-like beta-barrel" evidence="1">
    <location>
        <begin position="297"/>
        <end position="378"/>
    </location>
</feature>
<dbReference type="OrthoDB" id="1304348at2759"/>
<dbReference type="STRING" id="4096.A0A1U7XBV3"/>